<dbReference type="EMBL" id="JAKFFV010000007">
    <property type="protein sequence ID" value="MCF2498974.1"/>
    <property type="molecule type" value="Genomic_DNA"/>
</dbReference>
<protein>
    <submittedName>
        <fullName evidence="1">DUF1684 domain-containing protein</fullName>
    </submittedName>
</protein>
<dbReference type="InterPro" id="IPR012467">
    <property type="entry name" value="DUF1684"/>
</dbReference>
<sequence>MMKKYSYYLLLLAGIYLLPAFTFNDTAYEEQIQQWHQKRIESLKAESGWLNLAGLFWLDEGKNTFGGDSKNNVVFPADKSNPFLGEIWLDKGKVILKASPDAAVFNGDEPVTELDIFPDEKPVTLKHKSLRWFIIKRGDKYAVRLRDLESEYLKGFTGIERYPVQEKWLVKARFEATTGKKVSITDITGRTADQESPGTLIFSVNGKEYRLDAVGSTKNLFIIFADQTNKKETYGAGRFLYTSVEEDGTAWLDFNKSINPPCAFSPFATCPLPPKQNKLALAVSAGEKRYGDHE</sequence>
<evidence type="ECO:0000313" key="4">
    <source>
        <dbReference type="Proteomes" id="UP001139411"/>
    </source>
</evidence>
<gene>
    <name evidence="1" type="ORF">L0661_11700</name>
    <name evidence="2" type="ORF">NFI80_08605</name>
</gene>
<dbReference type="Proteomes" id="UP001139411">
    <property type="component" value="Unassembled WGS sequence"/>
</dbReference>
<dbReference type="AlphaFoldDB" id="A0A9X1QDG2"/>
<dbReference type="RefSeq" id="WP_235159117.1">
    <property type="nucleotide sequence ID" value="NZ_CP098805.1"/>
</dbReference>
<keyword evidence="3" id="KW-1185">Reference proteome</keyword>
<dbReference type="Pfam" id="PF07920">
    <property type="entry name" value="DUF1684"/>
    <property type="match status" value="1"/>
</dbReference>
<evidence type="ECO:0000313" key="2">
    <source>
        <dbReference type="EMBL" id="USJ32796.1"/>
    </source>
</evidence>
<reference evidence="1" key="1">
    <citation type="submission" date="2022-01" db="EMBL/GenBank/DDBJ databases">
        <title>Novel species in genus Dyadobacter.</title>
        <authorList>
            <person name="Ma C."/>
        </authorList>
    </citation>
    <scope>NUCLEOTIDE SEQUENCE</scope>
    <source>
        <strain evidence="2">CY22</strain>
        <strain evidence="1">CY357</strain>
    </source>
</reference>
<dbReference type="EMBL" id="CP098805">
    <property type="protein sequence ID" value="USJ32796.1"/>
    <property type="molecule type" value="Genomic_DNA"/>
</dbReference>
<evidence type="ECO:0000313" key="1">
    <source>
        <dbReference type="EMBL" id="MCF2498974.1"/>
    </source>
</evidence>
<dbReference type="PANTHER" id="PTHR41913:SF1">
    <property type="entry name" value="DUF1684 DOMAIN-CONTAINING PROTEIN"/>
    <property type="match status" value="1"/>
</dbReference>
<dbReference type="PANTHER" id="PTHR41913">
    <property type="entry name" value="DUF1684 DOMAIN-CONTAINING PROTEIN"/>
    <property type="match status" value="1"/>
</dbReference>
<dbReference type="Proteomes" id="UP001055420">
    <property type="component" value="Chromosome"/>
</dbReference>
<proteinExistence type="predicted"/>
<accession>A0A9X1QDG2</accession>
<name>A0A9X1QDG2_9BACT</name>
<evidence type="ECO:0000313" key="3">
    <source>
        <dbReference type="Proteomes" id="UP001055420"/>
    </source>
</evidence>
<organism evidence="1 4">
    <name type="scientific">Dyadobacter chenhuakuii</name>
    <dbReference type="NCBI Taxonomy" id="2909339"/>
    <lineage>
        <taxon>Bacteria</taxon>
        <taxon>Pseudomonadati</taxon>
        <taxon>Bacteroidota</taxon>
        <taxon>Cytophagia</taxon>
        <taxon>Cytophagales</taxon>
        <taxon>Spirosomataceae</taxon>
        <taxon>Dyadobacter</taxon>
    </lineage>
</organism>